<name>A0A1J7IML0_LUPAN</name>
<keyword evidence="2" id="KW-1185">Reference proteome</keyword>
<dbReference type="Gramene" id="OIW15509">
    <property type="protein sequence ID" value="OIW15509"/>
    <property type="gene ID" value="TanjilG_27360"/>
</dbReference>
<gene>
    <name evidence="1" type="ORF">TanjilG_27360</name>
</gene>
<accession>A0A1J7IML0</accession>
<evidence type="ECO:0000313" key="1">
    <source>
        <dbReference type="EMBL" id="OIW15509.1"/>
    </source>
</evidence>
<dbReference type="Proteomes" id="UP000188354">
    <property type="component" value="Chromosome LG03"/>
</dbReference>
<reference evidence="1 2" key="1">
    <citation type="journal article" date="2017" name="Plant Biotechnol. J.">
        <title>A comprehensive draft genome sequence for lupin (Lupinus angustifolius), an emerging health food: insights into plant-microbe interactions and legume evolution.</title>
        <authorList>
            <person name="Hane J.K."/>
            <person name="Ming Y."/>
            <person name="Kamphuis L.G."/>
            <person name="Nelson M.N."/>
            <person name="Garg G."/>
            <person name="Atkins C.A."/>
            <person name="Bayer P.E."/>
            <person name="Bravo A."/>
            <person name="Bringans S."/>
            <person name="Cannon S."/>
            <person name="Edwards D."/>
            <person name="Foley R."/>
            <person name="Gao L.L."/>
            <person name="Harrison M.J."/>
            <person name="Huang W."/>
            <person name="Hurgobin B."/>
            <person name="Li S."/>
            <person name="Liu C.W."/>
            <person name="McGrath A."/>
            <person name="Morahan G."/>
            <person name="Murray J."/>
            <person name="Weller J."/>
            <person name="Jian J."/>
            <person name="Singh K.B."/>
        </authorList>
    </citation>
    <scope>NUCLEOTIDE SEQUENCE [LARGE SCALE GENOMIC DNA]</scope>
    <source>
        <strain evidence="2">cv. Tanjil</strain>
        <tissue evidence="1">Whole plant</tissue>
    </source>
</reference>
<organism evidence="1 2">
    <name type="scientific">Lupinus angustifolius</name>
    <name type="common">Narrow-leaved blue lupine</name>
    <dbReference type="NCBI Taxonomy" id="3871"/>
    <lineage>
        <taxon>Eukaryota</taxon>
        <taxon>Viridiplantae</taxon>
        <taxon>Streptophyta</taxon>
        <taxon>Embryophyta</taxon>
        <taxon>Tracheophyta</taxon>
        <taxon>Spermatophyta</taxon>
        <taxon>Magnoliopsida</taxon>
        <taxon>eudicotyledons</taxon>
        <taxon>Gunneridae</taxon>
        <taxon>Pentapetalae</taxon>
        <taxon>rosids</taxon>
        <taxon>fabids</taxon>
        <taxon>Fabales</taxon>
        <taxon>Fabaceae</taxon>
        <taxon>Papilionoideae</taxon>
        <taxon>50 kb inversion clade</taxon>
        <taxon>genistoids sensu lato</taxon>
        <taxon>core genistoids</taxon>
        <taxon>Genisteae</taxon>
        <taxon>Lupinus</taxon>
    </lineage>
</organism>
<sequence length="92" mass="9616">MAATTSFSPAISATSKTLAKPATRSFAATNFAPGPLSLKLSFKLLSLRLCVTGGSTLGAHMVSMLAISKSPELLNFETSIFKKEKISLAGPR</sequence>
<dbReference type="AlphaFoldDB" id="A0A1J7IML0"/>
<protein>
    <submittedName>
        <fullName evidence="1">Uncharacterized protein</fullName>
    </submittedName>
</protein>
<proteinExistence type="predicted"/>
<evidence type="ECO:0000313" key="2">
    <source>
        <dbReference type="Proteomes" id="UP000188354"/>
    </source>
</evidence>
<dbReference type="EMBL" id="CM007363">
    <property type="protein sequence ID" value="OIW15509.1"/>
    <property type="molecule type" value="Genomic_DNA"/>
</dbReference>